<evidence type="ECO:0000313" key="3">
    <source>
        <dbReference type="Proteomes" id="UP000219439"/>
    </source>
</evidence>
<dbReference type="InterPro" id="IPR036390">
    <property type="entry name" value="WH_DNA-bd_sf"/>
</dbReference>
<dbReference type="EMBL" id="OBEL01000001">
    <property type="protein sequence ID" value="SNZ06099.1"/>
    <property type="molecule type" value="Genomic_DNA"/>
</dbReference>
<name>A0A285N9I4_9HYPH</name>
<gene>
    <name evidence="2" type="ORF">SAMN06265368_0304</name>
</gene>
<dbReference type="RefSeq" id="WP_244579992.1">
    <property type="nucleotide sequence ID" value="NZ_OBEL01000001.1"/>
</dbReference>
<sequence>MSDSTPRSSRSIAIGLNAAIIAVHDLMPVILEINLSVSKDQADKTADGQSILGALPYGPFDPGRHRTLEAGLRAWVEQQTALKLGYMEQLYSFGDRGRAFDAEQEGPHEVSIGYLALTHRTDGPQSSDSNEALAALGAQWRSWYDYFPWEDWRNGRPALLDKTILPALLDWLKSAGPEDAHRSLSREERMHLFFGMEGTPWDEERVLERYELLYEAGLVAEFYSDRGANHQPENSVLLGRAMQMDHRRILATAISRLRGKIKYRPIVFELMAETFTLTQLQASVEAISGRHLHKQNFRRLVEQGQLVEPTGMHSTATGGRPAALFHFRRDVLAERPAPGLKLGGRGNGSSR</sequence>
<dbReference type="Pfam" id="PF21906">
    <property type="entry name" value="WHD_NrtR"/>
    <property type="match status" value="1"/>
</dbReference>
<proteinExistence type="predicted"/>
<feature type="domain" description="NrtR DNA-binding winged helix" evidence="1">
    <location>
        <begin position="267"/>
        <end position="327"/>
    </location>
</feature>
<dbReference type="AlphaFoldDB" id="A0A285N9I4"/>
<evidence type="ECO:0000313" key="2">
    <source>
        <dbReference type="EMBL" id="SNZ06099.1"/>
    </source>
</evidence>
<protein>
    <submittedName>
        <fullName evidence="2">Uncharacterized conserved protein</fullName>
    </submittedName>
</protein>
<dbReference type="Gene3D" id="1.10.10.10">
    <property type="entry name" value="Winged helix-like DNA-binding domain superfamily/Winged helix DNA-binding domain"/>
    <property type="match status" value="1"/>
</dbReference>
<dbReference type="SUPFAM" id="SSF55811">
    <property type="entry name" value="Nudix"/>
    <property type="match status" value="1"/>
</dbReference>
<reference evidence="2 3" key="1">
    <citation type="submission" date="2017-09" db="EMBL/GenBank/DDBJ databases">
        <authorList>
            <person name="Ehlers B."/>
            <person name="Leendertz F.H."/>
        </authorList>
    </citation>
    <scope>NUCLEOTIDE SEQUENCE [LARGE SCALE GENOMIC DNA]</scope>
    <source>
        <strain evidence="2 3">DSM 18289</strain>
    </source>
</reference>
<keyword evidence="3" id="KW-1185">Reference proteome</keyword>
<dbReference type="InterPro" id="IPR011213">
    <property type="entry name" value="NMN_biosyn"/>
</dbReference>
<dbReference type="Proteomes" id="UP000219439">
    <property type="component" value="Unassembled WGS sequence"/>
</dbReference>
<dbReference type="Gene3D" id="3.90.79.10">
    <property type="entry name" value="Nucleoside Triphosphate Pyrophosphohydrolase"/>
    <property type="match status" value="1"/>
</dbReference>
<dbReference type="SUPFAM" id="SSF46785">
    <property type="entry name" value="Winged helix' DNA-binding domain"/>
    <property type="match status" value="1"/>
</dbReference>
<evidence type="ECO:0000259" key="1">
    <source>
        <dbReference type="Pfam" id="PF21906"/>
    </source>
</evidence>
<dbReference type="PIRSF" id="PIRSF019423">
    <property type="entry name" value="NMN_biosyn"/>
    <property type="match status" value="1"/>
</dbReference>
<dbReference type="InterPro" id="IPR036388">
    <property type="entry name" value="WH-like_DNA-bd_sf"/>
</dbReference>
<dbReference type="InterPro" id="IPR054105">
    <property type="entry name" value="WHD_NrtR"/>
</dbReference>
<dbReference type="InterPro" id="IPR015797">
    <property type="entry name" value="NUDIX_hydrolase-like_dom_sf"/>
</dbReference>
<dbReference type="FunFam" id="1.10.10.10:FF:000611">
    <property type="entry name" value="Transcriptional repressor of nicotinamide riboside utilization NrtR"/>
    <property type="match status" value="1"/>
</dbReference>
<organism evidence="2 3">
    <name type="scientific">Cohaesibacter gelatinilyticus</name>
    <dbReference type="NCBI Taxonomy" id="372072"/>
    <lineage>
        <taxon>Bacteria</taxon>
        <taxon>Pseudomonadati</taxon>
        <taxon>Pseudomonadota</taxon>
        <taxon>Alphaproteobacteria</taxon>
        <taxon>Hyphomicrobiales</taxon>
        <taxon>Cohaesibacteraceae</taxon>
    </lineage>
</organism>
<accession>A0A285N9I4</accession>